<keyword evidence="3" id="KW-1185">Reference proteome</keyword>
<proteinExistence type="predicted"/>
<dbReference type="EMBL" id="CP011390">
    <property type="protein sequence ID" value="ANE50078.1"/>
    <property type="molecule type" value="Genomic_DNA"/>
</dbReference>
<dbReference type="Proteomes" id="UP000077177">
    <property type="component" value="Chromosome"/>
</dbReference>
<organism evidence="2 3">
    <name type="scientific">Flavisolibacter tropicus</name>
    <dbReference type="NCBI Taxonomy" id="1492898"/>
    <lineage>
        <taxon>Bacteria</taxon>
        <taxon>Pseudomonadati</taxon>
        <taxon>Bacteroidota</taxon>
        <taxon>Chitinophagia</taxon>
        <taxon>Chitinophagales</taxon>
        <taxon>Chitinophagaceae</taxon>
        <taxon>Flavisolibacter</taxon>
    </lineage>
</organism>
<dbReference type="STRING" id="1492898.SY85_05775"/>
<accession>A0A172TSX4</accession>
<dbReference type="PATRIC" id="fig|1492898.3.peg.1253"/>
<dbReference type="InterPro" id="IPR014922">
    <property type="entry name" value="YdhG-like"/>
</dbReference>
<dbReference type="RefSeq" id="WP_066402361.1">
    <property type="nucleotide sequence ID" value="NZ_CP011390.1"/>
</dbReference>
<dbReference type="KEGG" id="fla:SY85_05775"/>
<evidence type="ECO:0000313" key="2">
    <source>
        <dbReference type="EMBL" id="ANE50078.1"/>
    </source>
</evidence>
<dbReference type="Pfam" id="PF08818">
    <property type="entry name" value="DUF1801"/>
    <property type="match status" value="1"/>
</dbReference>
<sequence>MDAAFQTVDEYINSFPQETQELLKQIRVVIKSNAPEAVEGIGYGMPAYKMNGKPLVYFAGYKKHIGFYATPTGHAAFADELSKYKQGKGSVQFSLDKPIPFDLIKRIVVFRVKENAAKTKKS</sequence>
<dbReference type="SUPFAM" id="SSF159888">
    <property type="entry name" value="YdhG-like"/>
    <property type="match status" value="1"/>
</dbReference>
<gene>
    <name evidence="2" type="ORF">SY85_05775</name>
</gene>
<reference evidence="2 3" key="2">
    <citation type="journal article" date="2016" name="Int. J. Syst. Evol. Microbiol.">
        <title>Flavisolibacter tropicus sp. nov., isolated from tropical soil.</title>
        <authorList>
            <person name="Lee J.J."/>
            <person name="Kang M.S."/>
            <person name="Kim G.S."/>
            <person name="Lee C.S."/>
            <person name="Lim S."/>
            <person name="Lee J."/>
            <person name="Roh S.H."/>
            <person name="Kang H."/>
            <person name="Ha J.M."/>
            <person name="Bae S."/>
            <person name="Jung H.Y."/>
            <person name="Kim M.K."/>
        </authorList>
    </citation>
    <scope>NUCLEOTIDE SEQUENCE [LARGE SCALE GENOMIC DNA]</scope>
    <source>
        <strain evidence="2 3">LCS9</strain>
    </source>
</reference>
<dbReference type="Gene3D" id="3.90.1150.200">
    <property type="match status" value="1"/>
</dbReference>
<dbReference type="AlphaFoldDB" id="A0A172TSX4"/>
<protein>
    <recommendedName>
        <fullName evidence="1">YdhG-like domain-containing protein</fullName>
    </recommendedName>
</protein>
<evidence type="ECO:0000313" key="3">
    <source>
        <dbReference type="Proteomes" id="UP000077177"/>
    </source>
</evidence>
<reference evidence="3" key="1">
    <citation type="submission" date="2015-01" db="EMBL/GenBank/DDBJ databases">
        <title>Flavisolibacter sp./LCS9/ whole genome sequencing.</title>
        <authorList>
            <person name="Kim M.K."/>
            <person name="Srinivasan S."/>
            <person name="Lee J.-J."/>
        </authorList>
    </citation>
    <scope>NUCLEOTIDE SEQUENCE [LARGE SCALE GENOMIC DNA]</scope>
    <source>
        <strain evidence="3">LCS9</strain>
    </source>
</reference>
<name>A0A172TSX4_9BACT</name>
<dbReference type="OrthoDB" id="115213at2"/>
<feature type="domain" description="YdhG-like" evidence="1">
    <location>
        <begin position="20"/>
        <end position="111"/>
    </location>
</feature>
<evidence type="ECO:0000259" key="1">
    <source>
        <dbReference type="Pfam" id="PF08818"/>
    </source>
</evidence>